<dbReference type="GO" id="GO:0008168">
    <property type="term" value="F:methyltransferase activity"/>
    <property type="evidence" value="ECO:0007669"/>
    <property type="project" value="TreeGrafter"/>
</dbReference>
<evidence type="ECO:0000313" key="2">
    <source>
        <dbReference type="Proteomes" id="UP000319663"/>
    </source>
</evidence>
<proteinExistence type="predicted"/>
<protein>
    <recommendedName>
        <fullName evidence="3">Methyltransferase</fullName>
    </recommendedName>
</protein>
<evidence type="ECO:0000313" key="1">
    <source>
        <dbReference type="EMBL" id="TQB72789.1"/>
    </source>
</evidence>
<dbReference type="PANTHER" id="PTHR43591:SF31">
    <property type="entry name" value="LAEA-LIKE, PUTATIVE (AFU_ORTHOLOGUE AFUA_8G01930)-RELATED"/>
    <property type="match status" value="1"/>
</dbReference>
<gene>
    <name evidence="1" type="ORF">MPDQ_006432</name>
</gene>
<dbReference type="SUPFAM" id="SSF53335">
    <property type="entry name" value="S-adenosyl-L-methionine-dependent methyltransferases"/>
    <property type="match status" value="1"/>
</dbReference>
<dbReference type="CDD" id="cd02440">
    <property type="entry name" value="AdoMet_MTases"/>
    <property type="match status" value="1"/>
</dbReference>
<dbReference type="EMBL" id="VIFY01000056">
    <property type="protein sequence ID" value="TQB72789.1"/>
    <property type="molecule type" value="Genomic_DNA"/>
</dbReference>
<dbReference type="STRING" id="5098.A0A507QUA0"/>
<dbReference type="AlphaFoldDB" id="A0A507QUA0"/>
<organism evidence="1 2">
    <name type="scientific">Monascus purpureus</name>
    <name type="common">Red mold</name>
    <name type="synonym">Monascus anka</name>
    <dbReference type="NCBI Taxonomy" id="5098"/>
    <lineage>
        <taxon>Eukaryota</taxon>
        <taxon>Fungi</taxon>
        <taxon>Dikarya</taxon>
        <taxon>Ascomycota</taxon>
        <taxon>Pezizomycotina</taxon>
        <taxon>Eurotiomycetes</taxon>
        <taxon>Eurotiomycetidae</taxon>
        <taxon>Eurotiales</taxon>
        <taxon>Aspergillaceae</taxon>
        <taxon>Monascus</taxon>
    </lineage>
</organism>
<name>A0A507QUA0_MONPU</name>
<sequence>MAGTHAETPENPPQEYNVDPLLRLLRTTIMIPPMPSRAVSDASYTSSITSSVMNYKYENGRRYHSFHEGEYFLPNDETEQDRLDLSHHVYRLLLGGELQLAPIRDPKRILDIGTGTGIWAIDFADQHPDAEVIGNLFPDDTRLPQKLPPNCRFEIDDFEQPWEYSRPFDFIHGRELEGSIQDHDRLFQQAFNNLTPGGYFELATIQITTTSDDGTHLKAEKFLRLCELCHEASRRFGKSLNTVTTWKEKMIQAGFEDVHEQKFKLPQSSWEKDPKLNELGRNHQVNVLESLGPYSYALFTRILGWSRSEIEVFLMGVRKEVKDLSNHLYTNAWFVYGRKPSA</sequence>
<reference evidence="1 2" key="1">
    <citation type="submission" date="2019-06" db="EMBL/GenBank/DDBJ databases">
        <title>Wine fermentation using esterase from Monascus purpureus.</title>
        <authorList>
            <person name="Geng C."/>
            <person name="Zhang Y."/>
        </authorList>
    </citation>
    <scope>NUCLEOTIDE SEQUENCE [LARGE SCALE GENOMIC DNA]</scope>
    <source>
        <strain evidence="1">HQ1</strain>
    </source>
</reference>
<dbReference type="PANTHER" id="PTHR43591">
    <property type="entry name" value="METHYLTRANSFERASE"/>
    <property type="match status" value="1"/>
</dbReference>
<evidence type="ECO:0008006" key="3">
    <source>
        <dbReference type="Google" id="ProtNLM"/>
    </source>
</evidence>
<dbReference type="Gene3D" id="3.40.50.150">
    <property type="entry name" value="Vaccinia Virus protein VP39"/>
    <property type="match status" value="1"/>
</dbReference>
<comment type="caution">
    <text evidence="1">The sequence shown here is derived from an EMBL/GenBank/DDBJ whole genome shotgun (WGS) entry which is preliminary data.</text>
</comment>
<dbReference type="Proteomes" id="UP000319663">
    <property type="component" value="Unassembled WGS sequence"/>
</dbReference>
<dbReference type="InterPro" id="IPR029063">
    <property type="entry name" value="SAM-dependent_MTases_sf"/>
</dbReference>
<dbReference type="Pfam" id="PF13489">
    <property type="entry name" value="Methyltransf_23"/>
    <property type="match status" value="1"/>
</dbReference>
<accession>A0A507QUA0</accession>
<keyword evidence="2" id="KW-1185">Reference proteome</keyword>